<accession>A0A6J6UL08</accession>
<dbReference type="InterPro" id="IPR036939">
    <property type="entry name" value="Cu2_ascorb_mOase_N_sf"/>
</dbReference>
<dbReference type="EMBL" id="CAEZYU010000143">
    <property type="protein sequence ID" value="CAB4759748.1"/>
    <property type="molecule type" value="Genomic_DNA"/>
</dbReference>
<proteinExistence type="predicted"/>
<evidence type="ECO:0000313" key="4">
    <source>
        <dbReference type="EMBL" id="CAB4759748.1"/>
    </source>
</evidence>
<evidence type="ECO:0000256" key="2">
    <source>
        <dbReference type="SAM" id="MobiDB-lite"/>
    </source>
</evidence>
<dbReference type="SUPFAM" id="SSF46626">
    <property type="entry name" value="Cytochrome c"/>
    <property type="match status" value="1"/>
</dbReference>
<dbReference type="InterPro" id="IPR007372">
    <property type="entry name" value="Lipid/polyisoprenoid-bd_YceI"/>
</dbReference>
<feature type="domain" description="Lipid/polyisoprenoid-binding YceI-like" evidence="3">
    <location>
        <begin position="97"/>
        <end position="269"/>
    </location>
</feature>
<dbReference type="Gene3D" id="2.60.120.230">
    <property type="match status" value="1"/>
</dbReference>
<dbReference type="Gene3D" id="2.60.120.310">
    <property type="entry name" value="Copper type II, ascorbate-dependent monooxygenase, N-terminal domain"/>
    <property type="match status" value="1"/>
</dbReference>
<protein>
    <submittedName>
        <fullName evidence="4">Unannotated protein</fullName>
    </submittedName>
</protein>
<dbReference type="Pfam" id="PF03712">
    <property type="entry name" value="Cu2_monoox_C"/>
    <property type="match status" value="1"/>
</dbReference>
<dbReference type="SMART" id="SM00867">
    <property type="entry name" value="YceI"/>
    <property type="match status" value="1"/>
</dbReference>
<evidence type="ECO:0000259" key="3">
    <source>
        <dbReference type="SMART" id="SM00867"/>
    </source>
</evidence>
<dbReference type="AlphaFoldDB" id="A0A6J6UL08"/>
<feature type="compositionally biased region" description="Polar residues" evidence="2">
    <location>
        <begin position="1"/>
        <end position="12"/>
    </location>
</feature>
<dbReference type="InterPro" id="IPR008977">
    <property type="entry name" value="PHM/PNGase_F_dom_sf"/>
</dbReference>
<dbReference type="InterPro" id="IPR036761">
    <property type="entry name" value="TTHA0802/YceI-like_sf"/>
</dbReference>
<dbReference type="Gene3D" id="2.40.128.110">
    <property type="entry name" value="Lipid/polyisoprenoid-binding, YceI-like"/>
    <property type="match status" value="1"/>
</dbReference>
<dbReference type="PANTHER" id="PTHR34406">
    <property type="entry name" value="PROTEIN YCEI"/>
    <property type="match status" value="1"/>
</dbReference>
<reference evidence="4" key="1">
    <citation type="submission" date="2020-05" db="EMBL/GenBank/DDBJ databases">
        <authorList>
            <person name="Chiriac C."/>
            <person name="Salcher M."/>
            <person name="Ghai R."/>
            <person name="Kavagutti S V."/>
        </authorList>
    </citation>
    <scope>NUCLEOTIDE SEQUENCE</scope>
</reference>
<dbReference type="EMBL" id="CAFBMG010000049">
    <property type="protein sequence ID" value="CAB4900233.1"/>
    <property type="molecule type" value="Genomic_DNA"/>
</dbReference>
<gene>
    <name evidence="4" type="ORF">UFOPK2766_02146</name>
    <name evidence="5" type="ORF">UFOPK3519_00795</name>
</gene>
<dbReference type="GO" id="GO:0005507">
    <property type="term" value="F:copper ion binding"/>
    <property type="evidence" value="ECO:0007669"/>
    <property type="project" value="InterPro"/>
</dbReference>
<dbReference type="InterPro" id="IPR036909">
    <property type="entry name" value="Cyt_c-like_dom_sf"/>
</dbReference>
<feature type="region of interest" description="Disordered" evidence="2">
    <location>
        <begin position="1"/>
        <end position="39"/>
    </location>
</feature>
<keyword evidence="1" id="KW-1015">Disulfide bond</keyword>
<dbReference type="InterPro" id="IPR024548">
    <property type="entry name" value="Cu2_monoox_C"/>
</dbReference>
<dbReference type="PANTHER" id="PTHR34406:SF1">
    <property type="entry name" value="PROTEIN YCEI"/>
    <property type="match status" value="1"/>
</dbReference>
<evidence type="ECO:0000313" key="5">
    <source>
        <dbReference type="EMBL" id="CAB4900233.1"/>
    </source>
</evidence>
<dbReference type="InterPro" id="IPR014784">
    <property type="entry name" value="Cu2_ascorb_mOase-like_C"/>
</dbReference>
<sequence length="754" mass="80822">MEDSSGIDSAESSELPVALDQTGANEGLTEGTGATRSGPLGVLQRHKVLSGAALLSLFAIAVVGWTQVRPLISPEYRNVSYQAPSAPQLTPSSDEAIYRIDPSQSEASYEVDETFVGSEPGRTRGTTNGIAGDFALNTVNPEGSRVGEIVVDLEQLHSDDSLRDTRLRSAYLESYSFPLATFSGAKLIGMPKKLAESEQYEFEMQGNLSIKKTTLPATWQVVARQTGNRLLATATTTVKMSDYGIGPISLAGMLRTGNEVTLSLRIVALDPSKESISTEITAPPTAAQVKSAPSFKSEVMPVLAENCASCHNTNAMGSHHWKLDTAQDASTYSHALGVVTTSRYMPPWPASKKGVPLAHSKALDDETIAMLAEWADAGGPLDVAKDTPIRPSARAKVTTIRKDKTLEMAKPYTGSMANPNDYRCFEVDPGFTEATFMTGFEFIPDQVKEIHHAQVFQISAAARAAIAGLEGKNLAKVDDGQPGWSCYTGTGVGAVVSDSGERSAGSKLIAGWAPGREASNSNGAGILFQPGDTIVLQMHYHYADTITPDQSRLVMQTEPGTSPVREITVLNPLGPVEIPCEAGATEPLCDRAAALEDNVKLYGPSGAFIEPSLLRACGKTAEELAVGVNGTYSSSCDSAVPFDGQIIEVLGHMHTLGRSFRMTLRPDTPQEQVLLDIPNWDFGWQMLYELKTPVDVVKGDKIRIECSWNRDADPLRAKKYIVFAEGTEDEMCFNTYSLVPPVLAPAPAENAATP</sequence>
<dbReference type="GO" id="GO:0020037">
    <property type="term" value="F:heme binding"/>
    <property type="evidence" value="ECO:0007669"/>
    <property type="project" value="InterPro"/>
</dbReference>
<dbReference type="SUPFAM" id="SSF49742">
    <property type="entry name" value="PHM/PNGase F"/>
    <property type="match status" value="2"/>
</dbReference>
<dbReference type="GO" id="GO:0009055">
    <property type="term" value="F:electron transfer activity"/>
    <property type="evidence" value="ECO:0007669"/>
    <property type="project" value="InterPro"/>
</dbReference>
<evidence type="ECO:0000256" key="1">
    <source>
        <dbReference type="ARBA" id="ARBA00023157"/>
    </source>
</evidence>
<dbReference type="Pfam" id="PF04264">
    <property type="entry name" value="YceI"/>
    <property type="match status" value="1"/>
</dbReference>
<dbReference type="GO" id="GO:0016715">
    <property type="term" value="F:oxidoreductase activity, acting on paired donors, with incorporation or reduction of molecular oxygen, reduced ascorbate as one donor, and incorporation of one atom of oxygen"/>
    <property type="evidence" value="ECO:0007669"/>
    <property type="project" value="InterPro"/>
</dbReference>
<name>A0A6J6UL08_9ZZZZ</name>
<dbReference type="SUPFAM" id="SSF101874">
    <property type="entry name" value="YceI-like"/>
    <property type="match status" value="1"/>
</dbReference>
<organism evidence="4">
    <name type="scientific">freshwater metagenome</name>
    <dbReference type="NCBI Taxonomy" id="449393"/>
    <lineage>
        <taxon>unclassified sequences</taxon>
        <taxon>metagenomes</taxon>
        <taxon>ecological metagenomes</taxon>
    </lineage>
</organism>